<name>D2VVC7_NAEGR</name>
<dbReference type="KEGG" id="ngr:NAEGRDRAFT_81360"/>
<dbReference type="Proteomes" id="UP000006671">
    <property type="component" value="Unassembled WGS sequence"/>
</dbReference>
<evidence type="ECO:0000313" key="1">
    <source>
        <dbReference type="EMBL" id="EFC39287.1"/>
    </source>
</evidence>
<dbReference type="EMBL" id="GG738901">
    <property type="protein sequence ID" value="EFC39287.1"/>
    <property type="molecule type" value="Genomic_DNA"/>
</dbReference>
<dbReference type="AlphaFoldDB" id="D2VVC7"/>
<protein>
    <submittedName>
        <fullName evidence="1">Uncharacterized protein</fullName>
    </submittedName>
</protein>
<proteinExistence type="predicted"/>
<gene>
    <name evidence="1" type="ORF">NAEGRDRAFT_81360</name>
</gene>
<keyword evidence="2" id="KW-1185">Reference proteome</keyword>
<dbReference type="VEuPathDB" id="AmoebaDB:NAEGRDRAFT_81360"/>
<accession>D2VVC7</accession>
<evidence type="ECO:0000313" key="2">
    <source>
        <dbReference type="Proteomes" id="UP000006671"/>
    </source>
</evidence>
<dbReference type="GeneID" id="8858497"/>
<dbReference type="InParanoid" id="D2VVC7"/>
<sequence>MTIDDPPCLSVALFGLLGEIDYRRGTSSVFAYDRFLINKLQINFAILERLSVPSAFRLCCIADACIIAINSHNNNFEMFQNILLIINNSTSIRNVLVLVHPTIQIYDFENEFDKLIKRNLIFKVVSFAGYSSDDNLSRYLKRVETSNESNELLEWLRSLGPNLNYENLKNQPPLCSSINSFKNYYGTNVLVKIESGYLTHLGTVDINSENPTSLKIERNPSYGYSSFNDAIDWERAYAGQLVPINLQSLKYKTRSSNEMRLLRGALLGNWFDKSKGS</sequence>
<organism evidence="2">
    <name type="scientific">Naegleria gruberi</name>
    <name type="common">Amoeba</name>
    <dbReference type="NCBI Taxonomy" id="5762"/>
    <lineage>
        <taxon>Eukaryota</taxon>
        <taxon>Discoba</taxon>
        <taxon>Heterolobosea</taxon>
        <taxon>Tetramitia</taxon>
        <taxon>Eutetramitia</taxon>
        <taxon>Vahlkampfiidae</taxon>
        <taxon>Naegleria</taxon>
    </lineage>
</organism>
<dbReference type="RefSeq" id="XP_002672031.1">
    <property type="nucleotide sequence ID" value="XM_002671985.1"/>
</dbReference>
<reference evidence="1 2" key="1">
    <citation type="journal article" date="2010" name="Cell">
        <title>The genome of Naegleria gruberi illuminates early eukaryotic versatility.</title>
        <authorList>
            <person name="Fritz-Laylin L.K."/>
            <person name="Prochnik S.E."/>
            <person name="Ginger M.L."/>
            <person name="Dacks J.B."/>
            <person name="Carpenter M.L."/>
            <person name="Field M.C."/>
            <person name="Kuo A."/>
            <person name="Paredez A."/>
            <person name="Chapman J."/>
            <person name="Pham J."/>
            <person name="Shu S."/>
            <person name="Neupane R."/>
            <person name="Cipriano M."/>
            <person name="Mancuso J."/>
            <person name="Tu H."/>
            <person name="Salamov A."/>
            <person name="Lindquist E."/>
            <person name="Shapiro H."/>
            <person name="Lucas S."/>
            <person name="Grigoriev I.V."/>
            <person name="Cande W.Z."/>
            <person name="Fulton C."/>
            <person name="Rokhsar D.S."/>
            <person name="Dawson S.C."/>
        </authorList>
    </citation>
    <scope>NUCLEOTIDE SEQUENCE [LARGE SCALE GENOMIC DNA]</scope>
    <source>
        <strain evidence="1 2">NEG-M</strain>
    </source>
</reference>